<feature type="non-terminal residue" evidence="1">
    <location>
        <position position="1"/>
    </location>
</feature>
<keyword evidence="2" id="KW-1185">Reference proteome</keyword>
<evidence type="ECO:0000313" key="2">
    <source>
        <dbReference type="Proteomes" id="UP000805193"/>
    </source>
</evidence>
<sequence>SGYVFLRVDSVRCSLQPTYTGPHPVVTRGEETFTLQVNVRDTVVSVDRLKPAFVESETIAQPADLPRVQATSSSTVAPATRIEPSRTVRF</sequence>
<reference evidence="1 2" key="1">
    <citation type="journal article" date="2020" name="Cell">
        <title>Large-Scale Comparative Analyses of Tick Genomes Elucidate Their Genetic Diversity and Vector Capacities.</title>
        <authorList>
            <consortium name="Tick Genome and Microbiome Consortium (TIGMIC)"/>
            <person name="Jia N."/>
            <person name="Wang J."/>
            <person name="Shi W."/>
            <person name="Du L."/>
            <person name="Sun Y."/>
            <person name="Zhan W."/>
            <person name="Jiang J.F."/>
            <person name="Wang Q."/>
            <person name="Zhang B."/>
            <person name="Ji P."/>
            <person name="Bell-Sakyi L."/>
            <person name="Cui X.M."/>
            <person name="Yuan T.T."/>
            <person name="Jiang B.G."/>
            <person name="Yang W.F."/>
            <person name="Lam T.T."/>
            <person name="Chang Q.C."/>
            <person name="Ding S.J."/>
            <person name="Wang X.J."/>
            <person name="Zhu J.G."/>
            <person name="Ruan X.D."/>
            <person name="Zhao L."/>
            <person name="Wei J.T."/>
            <person name="Ye R.Z."/>
            <person name="Que T.C."/>
            <person name="Du C.H."/>
            <person name="Zhou Y.H."/>
            <person name="Cheng J.X."/>
            <person name="Dai P.F."/>
            <person name="Guo W.B."/>
            <person name="Han X.H."/>
            <person name="Huang E.J."/>
            <person name="Li L.F."/>
            <person name="Wei W."/>
            <person name="Gao Y.C."/>
            <person name="Liu J.Z."/>
            <person name="Shao H.Z."/>
            <person name="Wang X."/>
            <person name="Wang C.C."/>
            <person name="Yang T.C."/>
            <person name="Huo Q.B."/>
            <person name="Li W."/>
            <person name="Chen H.Y."/>
            <person name="Chen S.E."/>
            <person name="Zhou L.G."/>
            <person name="Ni X.B."/>
            <person name="Tian J.H."/>
            <person name="Sheng Y."/>
            <person name="Liu T."/>
            <person name="Pan Y.S."/>
            <person name="Xia L.Y."/>
            <person name="Li J."/>
            <person name="Zhao F."/>
            <person name="Cao W.C."/>
        </authorList>
    </citation>
    <scope>NUCLEOTIDE SEQUENCE [LARGE SCALE GENOMIC DNA]</scope>
    <source>
        <strain evidence="1">Iper-2018</strain>
    </source>
</reference>
<gene>
    <name evidence="1" type="ORF">HPB47_005372</name>
</gene>
<accession>A0AC60PD54</accession>
<comment type="caution">
    <text evidence="1">The sequence shown here is derived from an EMBL/GenBank/DDBJ whole genome shotgun (WGS) entry which is preliminary data.</text>
</comment>
<name>A0AC60PD54_IXOPE</name>
<evidence type="ECO:0000313" key="1">
    <source>
        <dbReference type="EMBL" id="KAG0417769.1"/>
    </source>
</evidence>
<dbReference type="Proteomes" id="UP000805193">
    <property type="component" value="Unassembled WGS sequence"/>
</dbReference>
<organism evidence="1 2">
    <name type="scientific">Ixodes persulcatus</name>
    <name type="common">Taiga tick</name>
    <dbReference type="NCBI Taxonomy" id="34615"/>
    <lineage>
        <taxon>Eukaryota</taxon>
        <taxon>Metazoa</taxon>
        <taxon>Ecdysozoa</taxon>
        <taxon>Arthropoda</taxon>
        <taxon>Chelicerata</taxon>
        <taxon>Arachnida</taxon>
        <taxon>Acari</taxon>
        <taxon>Parasitiformes</taxon>
        <taxon>Ixodida</taxon>
        <taxon>Ixodoidea</taxon>
        <taxon>Ixodidae</taxon>
        <taxon>Ixodinae</taxon>
        <taxon>Ixodes</taxon>
    </lineage>
</organism>
<proteinExistence type="predicted"/>
<protein>
    <submittedName>
        <fullName evidence="1">Uncharacterized protein</fullName>
    </submittedName>
</protein>
<dbReference type="EMBL" id="JABSTQ010010804">
    <property type="protein sequence ID" value="KAG0417769.1"/>
    <property type="molecule type" value="Genomic_DNA"/>
</dbReference>